<name>A0A382EMQ3_9ZZZZ</name>
<organism evidence="1">
    <name type="scientific">marine metagenome</name>
    <dbReference type="NCBI Taxonomy" id="408172"/>
    <lineage>
        <taxon>unclassified sequences</taxon>
        <taxon>metagenomes</taxon>
        <taxon>ecological metagenomes</taxon>
    </lineage>
</organism>
<accession>A0A382EMQ3</accession>
<feature type="non-terminal residue" evidence="1">
    <location>
        <position position="1"/>
    </location>
</feature>
<dbReference type="EMBL" id="UINC01045341">
    <property type="protein sequence ID" value="SVB51998.1"/>
    <property type="molecule type" value="Genomic_DNA"/>
</dbReference>
<dbReference type="AlphaFoldDB" id="A0A382EMQ3"/>
<evidence type="ECO:0000313" key="1">
    <source>
        <dbReference type="EMBL" id="SVB51998.1"/>
    </source>
</evidence>
<sequence>VVNDVGVNGPANSMGWTASKLRFHVTGKVYNYA</sequence>
<protein>
    <submittedName>
        <fullName evidence="1">Uncharacterized protein</fullName>
    </submittedName>
</protein>
<gene>
    <name evidence="1" type="ORF">METZ01_LOCUS204852</name>
</gene>
<proteinExistence type="predicted"/>
<reference evidence="1" key="1">
    <citation type="submission" date="2018-05" db="EMBL/GenBank/DDBJ databases">
        <authorList>
            <person name="Lanie J.A."/>
            <person name="Ng W.-L."/>
            <person name="Kazmierczak K.M."/>
            <person name="Andrzejewski T.M."/>
            <person name="Davidsen T.M."/>
            <person name="Wayne K.J."/>
            <person name="Tettelin H."/>
            <person name="Glass J.I."/>
            <person name="Rusch D."/>
            <person name="Podicherti R."/>
            <person name="Tsui H.-C.T."/>
            <person name="Winkler M.E."/>
        </authorList>
    </citation>
    <scope>NUCLEOTIDE SEQUENCE</scope>
</reference>
<feature type="non-terminal residue" evidence="1">
    <location>
        <position position="33"/>
    </location>
</feature>